<accession>A0A9X9X0Z6</accession>
<dbReference type="GO" id="GO:0003700">
    <property type="term" value="F:DNA-binding transcription factor activity"/>
    <property type="evidence" value="ECO:0007669"/>
    <property type="project" value="InterPro"/>
</dbReference>
<proteinExistence type="predicted"/>
<keyword evidence="6" id="KW-1185">Reference proteome</keyword>
<evidence type="ECO:0000256" key="2">
    <source>
        <dbReference type="ARBA" id="ARBA00023125"/>
    </source>
</evidence>
<reference evidence="5" key="1">
    <citation type="submission" date="2020-01" db="EMBL/GenBank/DDBJ databases">
        <authorList>
            <person name="Rat A."/>
        </authorList>
    </citation>
    <scope>NUCLEOTIDE SEQUENCE</scope>
    <source>
        <strain evidence="5">LMG 31231</strain>
    </source>
</reference>
<dbReference type="PANTHER" id="PTHR43537:SF41">
    <property type="entry name" value="TRANSCRIPTIONAL REGULATORY PROTEIN"/>
    <property type="match status" value="1"/>
</dbReference>
<evidence type="ECO:0000259" key="4">
    <source>
        <dbReference type="PROSITE" id="PS50949"/>
    </source>
</evidence>
<dbReference type="InterPro" id="IPR036388">
    <property type="entry name" value="WH-like_DNA-bd_sf"/>
</dbReference>
<dbReference type="Gene3D" id="1.10.10.10">
    <property type="entry name" value="Winged helix-like DNA-binding domain superfamily/Winged helix DNA-binding domain"/>
    <property type="match status" value="1"/>
</dbReference>
<dbReference type="SMART" id="SM00345">
    <property type="entry name" value="HTH_GNTR"/>
    <property type="match status" value="1"/>
</dbReference>
<dbReference type="Gene3D" id="1.20.120.530">
    <property type="entry name" value="GntR ligand-binding domain-like"/>
    <property type="match status" value="1"/>
</dbReference>
<name>A0A9X9X0Z6_9PROT</name>
<dbReference type="SMART" id="SM00895">
    <property type="entry name" value="FCD"/>
    <property type="match status" value="1"/>
</dbReference>
<dbReference type="PROSITE" id="PS50949">
    <property type="entry name" value="HTH_GNTR"/>
    <property type="match status" value="1"/>
</dbReference>
<dbReference type="EMBL" id="JAAEDM010000058">
    <property type="protein sequence ID" value="MBR0673075.1"/>
    <property type="molecule type" value="Genomic_DNA"/>
</dbReference>
<evidence type="ECO:0000313" key="5">
    <source>
        <dbReference type="EMBL" id="MBR0673075.1"/>
    </source>
</evidence>
<comment type="caution">
    <text evidence="5">The sequence shown here is derived from an EMBL/GenBank/DDBJ whole genome shotgun (WGS) entry which is preliminary data.</text>
</comment>
<dbReference type="Pfam" id="PF00392">
    <property type="entry name" value="GntR"/>
    <property type="match status" value="1"/>
</dbReference>
<evidence type="ECO:0000256" key="3">
    <source>
        <dbReference type="ARBA" id="ARBA00023163"/>
    </source>
</evidence>
<dbReference type="GO" id="GO:0003677">
    <property type="term" value="F:DNA binding"/>
    <property type="evidence" value="ECO:0007669"/>
    <property type="project" value="UniProtKB-KW"/>
</dbReference>
<dbReference type="PANTHER" id="PTHR43537">
    <property type="entry name" value="TRANSCRIPTIONAL REGULATOR, GNTR FAMILY"/>
    <property type="match status" value="1"/>
</dbReference>
<dbReference type="SUPFAM" id="SSF48008">
    <property type="entry name" value="GntR ligand-binding domain-like"/>
    <property type="match status" value="1"/>
</dbReference>
<dbReference type="InterPro" id="IPR008920">
    <property type="entry name" value="TF_FadR/GntR_C"/>
</dbReference>
<reference evidence="5" key="2">
    <citation type="journal article" date="2021" name="Syst. Appl. Microbiol.">
        <title>Roseomonas hellenica sp. nov., isolated from roots of wild-growing Alkanna tinctoria.</title>
        <authorList>
            <person name="Rat A."/>
            <person name="Naranjo H.D."/>
            <person name="Lebbe L."/>
            <person name="Cnockaert M."/>
            <person name="Krigas N."/>
            <person name="Grigoriadou K."/>
            <person name="Maloupa E."/>
            <person name="Willems A."/>
        </authorList>
    </citation>
    <scope>NUCLEOTIDE SEQUENCE</scope>
    <source>
        <strain evidence="5">LMG 31231</strain>
    </source>
</reference>
<dbReference type="Proteomes" id="UP001138751">
    <property type="component" value="Unassembled WGS sequence"/>
</dbReference>
<keyword evidence="2" id="KW-0238">DNA-binding</keyword>
<keyword evidence="1" id="KW-0805">Transcription regulation</keyword>
<feature type="domain" description="HTH gntR-type" evidence="4">
    <location>
        <begin position="17"/>
        <end position="84"/>
    </location>
</feature>
<keyword evidence="3" id="KW-0804">Transcription</keyword>
<dbReference type="InterPro" id="IPR036390">
    <property type="entry name" value="WH_DNA-bd_sf"/>
</dbReference>
<gene>
    <name evidence="5" type="ORF">GXW76_17990</name>
</gene>
<sequence length="224" mass="24882">MSRASVLETARDTAPSGLAAETLAEALRRDIVEGRLAPGAPLRQEELALRFGTSRIPVREALRALQAEGLINYSPNRGATVTIVSDAEIQEMLEVRIALECHALRLAVPNAADADIAAARAILAEYDTAPDPAKWSAMNWAFHWALYLPCECRRLLDAIERNFKHFNAAARRKISTVAGKERPQREHHRLLDLVQKGRTEEAVALLTEHIRDTQRSIRAVARGR</sequence>
<organism evidence="5 6">
    <name type="scientific">Neoroseomonas soli</name>
    <dbReference type="NCBI Taxonomy" id="1081025"/>
    <lineage>
        <taxon>Bacteria</taxon>
        <taxon>Pseudomonadati</taxon>
        <taxon>Pseudomonadota</taxon>
        <taxon>Alphaproteobacteria</taxon>
        <taxon>Acetobacterales</taxon>
        <taxon>Acetobacteraceae</taxon>
        <taxon>Neoroseomonas</taxon>
    </lineage>
</organism>
<dbReference type="SUPFAM" id="SSF46785">
    <property type="entry name" value="Winged helix' DNA-binding domain"/>
    <property type="match status" value="1"/>
</dbReference>
<dbReference type="CDD" id="cd07377">
    <property type="entry name" value="WHTH_GntR"/>
    <property type="match status" value="1"/>
</dbReference>
<protein>
    <submittedName>
        <fullName evidence="5">GntR family transcriptional regulator</fullName>
    </submittedName>
</protein>
<dbReference type="InterPro" id="IPR011711">
    <property type="entry name" value="GntR_C"/>
</dbReference>
<evidence type="ECO:0000256" key="1">
    <source>
        <dbReference type="ARBA" id="ARBA00023015"/>
    </source>
</evidence>
<dbReference type="Pfam" id="PF07729">
    <property type="entry name" value="FCD"/>
    <property type="match status" value="1"/>
</dbReference>
<dbReference type="RefSeq" id="WP_211863489.1">
    <property type="nucleotide sequence ID" value="NZ_JAAEDM010000058.1"/>
</dbReference>
<dbReference type="PRINTS" id="PR00035">
    <property type="entry name" value="HTHGNTR"/>
</dbReference>
<dbReference type="InterPro" id="IPR000524">
    <property type="entry name" value="Tscrpt_reg_HTH_GntR"/>
</dbReference>
<dbReference type="AlphaFoldDB" id="A0A9X9X0Z6"/>
<evidence type="ECO:0000313" key="6">
    <source>
        <dbReference type="Proteomes" id="UP001138751"/>
    </source>
</evidence>